<sequence>MKVVGLLSGGKDSCYNLCQCVRQGHEIVALATLAPPEGKDELDSYMYQTVGHDAIHLIAQAMDLPLYRTTISGTALNQTSSYGSRLGLGQQAGPSSASRRDETEDLYELLRLVKAKHPEVDAVSVGAILSNYQRVRVEHVAMRPDIAMQPLAFLWLRNQAELLGEMCSADVEAILIKVAGIGLESEDLGRSLKQMRRKLMKLNAMYGAHVCGEGGEYETFTLDCPLFKKRIVIDQSTSVLHSDSSFASVSYLRIDRAHLEEKNHPPALSKAITVPPLLDSVGIKSLDAAKKASPGSPQQFALERRTAPRLSTASQATTCRKGCWLAIAGLSSPAPTPAEEFRNAFDKLLSVLQAEGLSSAHLAHINVYLSNQSYFAQMNKVYSTLFGADPPSRACIALGHEEPRIVLEALAMDDGIRYDELASSSNTQAAVRPRRALHVQSRSYWAAANIGPYSQAVNAFSRITIAGQIGLVPAALSLPPPSEEDAEMAQIALSLQHARRIFKAVLEDHRVEKRYGWIEGCICWVEEGSEERETAKRLNACRSAWDGQGAISEEDDEQGSETWDEGWLQGSEQKSIPVVYAVLPRSALPRGAIVEWQLVAHDGRRVAPLIHADEDDDDDDDEGEAGVPVRSTFQVDLPAADGAKWRGEGMRTSSKKGASSFGIAALSRDPRSDDLEPLSSIIDELKEALWIRVLFNGDLDEALQLTDVLRGSTDASIQLVPTSDLFDSRGARCEVALVWQAYHC</sequence>
<dbReference type="STRING" id="215250.A0A316YHB2"/>
<dbReference type="Proteomes" id="UP000245768">
    <property type="component" value="Unassembled WGS sequence"/>
</dbReference>
<dbReference type="InterPro" id="IPR030662">
    <property type="entry name" value="DPH6/MJ0570"/>
</dbReference>
<dbReference type="Gene3D" id="3.40.50.620">
    <property type="entry name" value="HUPs"/>
    <property type="match status" value="1"/>
</dbReference>
<dbReference type="Gene3D" id="3.30.1330.40">
    <property type="entry name" value="RutC-like"/>
    <property type="match status" value="2"/>
</dbReference>
<evidence type="ECO:0000256" key="7">
    <source>
        <dbReference type="ARBA" id="ARBA00029814"/>
    </source>
</evidence>
<evidence type="ECO:0000256" key="9">
    <source>
        <dbReference type="ARBA" id="ARBA00048108"/>
    </source>
</evidence>
<dbReference type="SUPFAM" id="SSF55298">
    <property type="entry name" value="YjgF-like"/>
    <property type="match status" value="2"/>
</dbReference>
<dbReference type="OrthoDB" id="686384at2759"/>
<dbReference type="EC" id="6.3.1.14" evidence="2"/>
<feature type="domain" description="Diphthamide synthase" evidence="11">
    <location>
        <begin position="1"/>
        <end position="75"/>
    </location>
</feature>
<keyword evidence="4" id="KW-0436">Ligase</keyword>
<dbReference type="Pfam" id="PF01042">
    <property type="entry name" value="Ribonuc_L-PSP"/>
    <property type="match status" value="1"/>
</dbReference>
<evidence type="ECO:0000313" key="13">
    <source>
        <dbReference type="Proteomes" id="UP000245768"/>
    </source>
</evidence>
<dbReference type="GO" id="GO:0017183">
    <property type="term" value="P:protein histidyl modification to diphthamide"/>
    <property type="evidence" value="ECO:0007669"/>
    <property type="project" value="TreeGrafter"/>
</dbReference>
<evidence type="ECO:0000256" key="10">
    <source>
        <dbReference type="SAM" id="MobiDB-lite"/>
    </source>
</evidence>
<dbReference type="Gene3D" id="3.90.1490.10">
    <property type="entry name" value="putative n-type atp pyrophosphatase, domain 2"/>
    <property type="match status" value="1"/>
</dbReference>
<evidence type="ECO:0000256" key="5">
    <source>
        <dbReference type="ARBA" id="ARBA00022741"/>
    </source>
</evidence>
<comment type="catalytic activity">
    <reaction evidence="9">
        <text>diphthine-[translation elongation factor 2] + NH4(+) + ATP = diphthamide-[translation elongation factor 2] + AMP + diphosphate + H(+)</text>
        <dbReference type="Rhea" id="RHEA:19753"/>
        <dbReference type="Rhea" id="RHEA-COMP:10172"/>
        <dbReference type="Rhea" id="RHEA-COMP:10174"/>
        <dbReference type="ChEBI" id="CHEBI:15378"/>
        <dbReference type="ChEBI" id="CHEBI:16692"/>
        <dbReference type="ChEBI" id="CHEBI:28938"/>
        <dbReference type="ChEBI" id="CHEBI:30616"/>
        <dbReference type="ChEBI" id="CHEBI:33019"/>
        <dbReference type="ChEBI" id="CHEBI:82696"/>
        <dbReference type="ChEBI" id="CHEBI:456215"/>
        <dbReference type="EC" id="6.3.1.14"/>
    </reaction>
</comment>
<dbReference type="InterPro" id="IPR014729">
    <property type="entry name" value="Rossmann-like_a/b/a_fold"/>
</dbReference>
<evidence type="ECO:0000256" key="2">
    <source>
        <dbReference type="ARBA" id="ARBA00012089"/>
    </source>
</evidence>
<gene>
    <name evidence="12" type="ORF">FA10DRAFT_256461</name>
</gene>
<evidence type="ECO:0000313" key="12">
    <source>
        <dbReference type="EMBL" id="PWN87135.1"/>
    </source>
</evidence>
<dbReference type="InterPro" id="IPR002761">
    <property type="entry name" value="Diphthami_syn_dom"/>
</dbReference>
<evidence type="ECO:0000256" key="3">
    <source>
        <dbReference type="ARBA" id="ARBA00018426"/>
    </source>
</evidence>
<dbReference type="SUPFAM" id="SSF52402">
    <property type="entry name" value="Adenine nucleotide alpha hydrolases-like"/>
    <property type="match status" value="1"/>
</dbReference>
<evidence type="ECO:0000259" key="11">
    <source>
        <dbReference type="Pfam" id="PF01902"/>
    </source>
</evidence>
<reference evidence="12 13" key="1">
    <citation type="journal article" date="2018" name="Mol. Biol. Evol.">
        <title>Broad Genomic Sampling Reveals a Smut Pathogenic Ancestry of the Fungal Clade Ustilaginomycotina.</title>
        <authorList>
            <person name="Kijpornyongpan T."/>
            <person name="Mondo S.J."/>
            <person name="Barry K."/>
            <person name="Sandor L."/>
            <person name="Lee J."/>
            <person name="Lipzen A."/>
            <person name="Pangilinan J."/>
            <person name="LaButti K."/>
            <person name="Hainaut M."/>
            <person name="Henrissat B."/>
            <person name="Grigoriev I.V."/>
            <person name="Spatafora J.W."/>
            <person name="Aime M.C."/>
        </authorList>
    </citation>
    <scope>NUCLEOTIDE SEQUENCE [LARGE SCALE GENOMIC DNA]</scope>
    <source>
        <strain evidence="12 13">MCA 4198</strain>
    </source>
</reference>
<keyword evidence="6" id="KW-0067">ATP-binding</keyword>
<dbReference type="FunFam" id="3.40.50.620:FF:000145">
    <property type="entry name" value="ATP-binding domain containing protein"/>
    <property type="match status" value="1"/>
</dbReference>
<evidence type="ECO:0000256" key="1">
    <source>
        <dbReference type="ARBA" id="ARBA00005156"/>
    </source>
</evidence>
<proteinExistence type="predicted"/>
<protein>
    <recommendedName>
        <fullName evidence="3">Diphthine--ammonia ligase</fullName>
        <ecNumber evidence="2">6.3.1.14</ecNumber>
    </recommendedName>
    <alternativeName>
        <fullName evidence="7">Diphthamide synthase</fullName>
    </alternativeName>
    <alternativeName>
        <fullName evidence="8">Diphthamide synthetase</fullName>
    </alternativeName>
</protein>
<dbReference type="CDD" id="cd01994">
    <property type="entry name" value="AANH_PF0828-like"/>
    <property type="match status" value="1"/>
</dbReference>
<dbReference type="InParanoid" id="A0A316YHB2"/>
<feature type="region of interest" description="Disordered" evidence="10">
    <location>
        <begin position="548"/>
        <end position="568"/>
    </location>
</feature>
<dbReference type="AlphaFoldDB" id="A0A316YHB2"/>
<dbReference type="EMBL" id="KZ819641">
    <property type="protein sequence ID" value="PWN87135.1"/>
    <property type="molecule type" value="Genomic_DNA"/>
</dbReference>
<evidence type="ECO:0000256" key="4">
    <source>
        <dbReference type="ARBA" id="ARBA00022598"/>
    </source>
</evidence>
<dbReference type="GeneID" id="37041723"/>
<evidence type="ECO:0000256" key="6">
    <source>
        <dbReference type="ARBA" id="ARBA00022840"/>
    </source>
</evidence>
<dbReference type="FunFam" id="3.90.1490.10:FF:000001">
    <property type="entry name" value="Diphthine--ammonia ligase"/>
    <property type="match status" value="1"/>
</dbReference>
<keyword evidence="5" id="KW-0547">Nucleotide-binding</keyword>
<dbReference type="PANTHER" id="PTHR12196:SF2">
    <property type="entry name" value="DIPHTHINE--AMMONIA LIGASE"/>
    <property type="match status" value="1"/>
</dbReference>
<feature type="domain" description="Diphthamide synthase" evidence="11">
    <location>
        <begin position="98"/>
        <end position="250"/>
    </location>
</feature>
<dbReference type="PANTHER" id="PTHR12196">
    <property type="entry name" value="DOMAIN OF UNKNOWN FUNCTION 71 DUF71 -CONTAINING PROTEIN"/>
    <property type="match status" value="1"/>
</dbReference>
<keyword evidence="13" id="KW-1185">Reference proteome</keyword>
<dbReference type="RefSeq" id="XP_025374333.1">
    <property type="nucleotide sequence ID" value="XM_025519807.1"/>
</dbReference>
<feature type="compositionally biased region" description="Acidic residues" evidence="10">
    <location>
        <begin position="613"/>
        <end position="624"/>
    </location>
</feature>
<dbReference type="InterPro" id="IPR006175">
    <property type="entry name" value="YjgF/YER057c/UK114"/>
</dbReference>
<dbReference type="GO" id="GO:0005524">
    <property type="term" value="F:ATP binding"/>
    <property type="evidence" value="ECO:0007669"/>
    <property type="project" value="UniProtKB-KW"/>
</dbReference>
<evidence type="ECO:0000256" key="8">
    <source>
        <dbReference type="ARBA" id="ARBA00031552"/>
    </source>
</evidence>
<dbReference type="GO" id="GO:0017178">
    <property type="term" value="F:diphthine-ammonia ligase activity"/>
    <property type="evidence" value="ECO:0007669"/>
    <property type="project" value="UniProtKB-EC"/>
</dbReference>
<name>A0A316YHB2_9BASI</name>
<dbReference type="Pfam" id="PF01902">
    <property type="entry name" value="Diphthami_syn_2"/>
    <property type="match status" value="2"/>
</dbReference>
<accession>A0A316YHB2</accession>
<feature type="compositionally biased region" description="Acidic residues" evidence="10">
    <location>
        <begin position="552"/>
        <end position="564"/>
    </location>
</feature>
<dbReference type="FunCoup" id="A0A316YHB2">
    <property type="interactions" value="18"/>
</dbReference>
<comment type="pathway">
    <text evidence="1">Protein modification; peptidyl-diphthamide biosynthesis.</text>
</comment>
<organism evidence="12 13">
    <name type="scientific">Acaromyces ingoldii</name>
    <dbReference type="NCBI Taxonomy" id="215250"/>
    <lineage>
        <taxon>Eukaryota</taxon>
        <taxon>Fungi</taxon>
        <taxon>Dikarya</taxon>
        <taxon>Basidiomycota</taxon>
        <taxon>Ustilaginomycotina</taxon>
        <taxon>Exobasidiomycetes</taxon>
        <taxon>Exobasidiales</taxon>
        <taxon>Cryptobasidiaceae</taxon>
        <taxon>Acaromyces</taxon>
    </lineage>
</organism>
<feature type="region of interest" description="Disordered" evidence="10">
    <location>
        <begin position="610"/>
        <end position="630"/>
    </location>
</feature>
<dbReference type="NCBIfam" id="TIGR00290">
    <property type="entry name" value="MJ0570_dom"/>
    <property type="match status" value="1"/>
</dbReference>
<dbReference type="InterPro" id="IPR035959">
    <property type="entry name" value="RutC-like_sf"/>
</dbReference>